<keyword evidence="3" id="KW-0677">Repeat</keyword>
<dbReference type="GO" id="GO:0005261">
    <property type="term" value="F:monoatomic cation channel activity"/>
    <property type="evidence" value="ECO:0007669"/>
    <property type="project" value="TreeGrafter"/>
</dbReference>
<keyword evidence="6" id="KW-0732">Signal</keyword>
<dbReference type="InterPro" id="IPR013783">
    <property type="entry name" value="Ig-like_fold"/>
</dbReference>
<evidence type="ECO:0000313" key="9">
    <source>
        <dbReference type="Proteomes" id="UP000652681"/>
    </source>
</evidence>
<keyword evidence="2" id="KW-0812">Transmembrane</keyword>
<feature type="chain" id="PRO_5035267561" evidence="6">
    <location>
        <begin position="21"/>
        <end position="891"/>
    </location>
</feature>
<accession>A0A8J6PFX8</accession>
<feature type="domain" description="PKD" evidence="7">
    <location>
        <begin position="382"/>
        <end position="462"/>
    </location>
</feature>
<keyword evidence="9" id="KW-1185">Reference proteome</keyword>
<organism evidence="8 9">
    <name type="scientific">Taishania pollutisoli</name>
    <dbReference type="NCBI Taxonomy" id="2766479"/>
    <lineage>
        <taxon>Bacteria</taxon>
        <taxon>Pseudomonadati</taxon>
        <taxon>Bacteroidota</taxon>
        <taxon>Flavobacteriia</taxon>
        <taxon>Flavobacteriales</taxon>
        <taxon>Crocinitomicaceae</taxon>
        <taxon>Taishania</taxon>
    </lineage>
</organism>
<dbReference type="SUPFAM" id="SSF49299">
    <property type="entry name" value="PKD domain"/>
    <property type="match status" value="5"/>
</dbReference>
<reference evidence="8" key="1">
    <citation type="submission" date="2020-09" db="EMBL/GenBank/DDBJ databases">
        <title>Taishania pollutisoli gen. nov., sp. nov., Isolated from Tetrabromobisphenol A-Contaminated Soil.</title>
        <authorList>
            <person name="Chen Q."/>
        </authorList>
    </citation>
    <scope>NUCLEOTIDE SEQUENCE</scope>
    <source>
        <strain evidence="8">CZZ-1</strain>
    </source>
</reference>
<dbReference type="GO" id="GO:0005886">
    <property type="term" value="C:plasma membrane"/>
    <property type="evidence" value="ECO:0007669"/>
    <property type="project" value="TreeGrafter"/>
</dbReference>
<protein>
    <submittedName>
        <fullName evidence="8">PKD domain-containing protein</fullName>
    </submittedName>
</protein>
<comment type="subcellular location">
    <subcellularLocation>
        <location evidence="1">Membrane</location>
        <topology evidence="1">Multi-pass membrane protein</topology>
    </subcellularLocation>
</comment>
<dbReference type="CDD" id="cd00146">
    <property type="entry name" value="PKD"/>
    <property type="match status" value="3"/>
</dbReference>
<dbReference type="PROSITE" id="PS50093">
    <property type="entry name" value="PKD"/>
    <property type="match status" value="4"/>
</dbReference>
<dbReference type="PANTHER" id="PTHR46730:SF4">
    <property type="entry name" value="POLYCYSTIC KIDNEY DISEASE PROTEIN 1-LIKE 1"/>
    <property type="match status" value="1"/>
</dbReference>
<dbReference type="Proteomes" id="UP000652681">
    <property type="component" value="Unassembled WGS sequence"/>
</dbReference>
<dbReference type="PANTHER" id="PTHR46730">
    <property type="entry name" value="POLYCYSTIN-1"/>
    <property type="match status" value="1"/>
</dbReference>
<evidence type="ECO:0000259" key="7">
    <source>
        <dbReference type="PROSITE" id="PS50093"/>
    </source>
</evidence>
<dbReference type="GO" id="GO:0006816">
    <property type="term" value="P:calcium ion transport"/>
    <property type="evidence" value="ECO:0007669"/>
    <property type="project" value="TreeGrafter"/>
</dbReference>
<evidence type="ECO:0000256" key="6">
    <source>
        <dbReference type="SAM" id="SignalP"/>
    </source>
</evidence>
<dbReference type="InterPro" id="IPR000601">
    <property type="entry name" value="PKD_dom"/>
</dbReference>
<dbReference type="Pfam" id="PF13585">
    <property type="entry name" value="CHU_C"/>
    <property type="match status" value="1"/>
</dbReference>
<keyword evidence="4" id="KW-1133">Transmembrane helix</keyword>
<dbReference type="InterPro" id="IPR035986">
    <property type="entry name" value="PKD_dom_sf"/>
</dbReference>
<feature type="domain" description="PKD" evidence="7">
    <location>
        <begin position="489"/>
        <end position="543"/>
    </location>
</feature>
<evidence type="ECO:0000256" key="1">
    <source>
        <dbReference type="ARBA" id="ARBA00004141"/>
    </source>
</evidence>
<evidence type="ECO:0000313" key="8">
    <source>
        <dbReference type="EMBL" id="MBC9810956.1"/>
    </source>
</evidence>
<gene>
    <name evidence="8" type="ORF">H9Y05_00565</name>
</gene>
<comment type="caution">
    <text evidence="8">The sequence shown here is derived from an EMBL/GenBank/DDBJ whole genome shotgun (WGS) entry which is preliminary data.</text>
</comment>
<feature type="domain" description="PKD" evidence="7">
    <location>
        <begin position="651"/>
        <end position="699"/>
    </location>
</feature>
<keyword evidence="5" id="KW-0472">Membrane</keyword>
<dbReference type="AlphaFoldDB" id="A0A8J6PFX8"/>
<dbReference type="RefSeq" id="WP_216713216.1">
    <property type="nucleotide sequence ID" value="NZ_JACVEL010000001.1"/>
</dbReference>
<dbReference type="Gene3D" id="2.60.40.10">
    <property type="entry name" value="Immunoglobulins"/>
    <property type="match status" value="5"/>
</dbReference>
<dbReference type="InterPro" id="IPR022409">
    <property type="entry name" value="PKD/Chitinase_dom"/>
</dbReference>
<evidence type="ECO:0000256" key="4">
    <source>
        <dbReference type="ARBA" id="ARBA00022989"/>
    </source>
</evidence>
<feature type="signal peptide" evidence="6">
    <location>
        <begin position="1"/>
        <end position="20"/>
    </location>
</feature>
<dbReference type="EMBL" id="JACVEL010000001">
    <property type="protein sequence ID" value="MBC9810956.1"/>
    <property type="molecule type" value="Genomic_DNA"/>
</dbReference>
<evidence type="ECO:0000256" key="5">
    <source>
        <dbReference type="ARBA" id="ARBA00023136"/>
    </source>
</evidence>
<feature type="domain" description="PKD" evidence="7">
    <location>
        <begin position="327"/>
        <end position="363"/>
    </location>
</feature>
<dbReference type="InterPro" id="IPR026341">
    <property type="entry name" value="T9SS_type_B"/>
</dbReference>
<evidence type="ECO:0000256" key="2">
    <source>
        <dbReference type="ARBA" id="ARBA00022692"/>
    </source>
</evidence>
<dbReference type="SMART" id="SM00089">
    <property type="entry name" value="PKD"/>
    <property type="match status" value="5"/>
</dbReference>
<dbReference type="NCBIfam" id="TIGR04131">
    <property type="entry name" value="Bac_Flav_CTERM"/>
    <property type="match status" value="1"/>
</dbReference>
<dbReference type="Pfam" id="PF18911">
    <property type="entry name" value="PKD_4"/>
    <property type="match status" value="1"/>
</dbReference>
<sequence>MSYRLLSALIFFVFSFNVNASHIVGGDIYYNYLGNNQYRIFISVFRDCLSNGADFDSPLPLGIFLNSTNAMVQSHDVPYSGKNNVPVTFNNPCVIPPSNICTENSIYSIVVTLPPAPGGYRVAYVRCCRGPNINNLVNPDDTGLTLTVNIPGVENNGYQNSSPRFNSYPPMLLCNNDQLVFNHSASDPDGDQLVYSLATPYRGGTPNNPMPVPTPAPPYVPVSWLGGFSQAQPLGPGSSIAINSTTGVLTASPNLTGRYVVGIRVDEYRNGVLISSMIRDFIFRVFNCNITMEAILPLETELPSYTGYCVGNLNVQFVNNSYGGTNYLWDFGDPTTTSDVSTAFAPSYNYPDTGRYTAMLVVNPGWPCTDTAYMEINLYNELTAQITHTDSLCLLNNQYNFVATSDGLPGTQYSWNFGTNSTPQNATGSTASTHFTTEGSHQVILTTTYSVCEAKDTAIVYVIPQPDASFSMPSNYECDGLEVTFINTTQNATTHLWNFGVGGTTSTEQSPTFVFPAGGTYTVNYYASSSPQCIDSMQATIQVNEKLEVSFTQSPDQCITDNLFDFIGTVAGPSHATFHYTFDSEANVPTVQGTNASGITYSNPGSHTVVLTGQFDNCVETFTSEVFVYSEPTIDFGMLDGLQCAPFLAQFTNYSTADSPMFFEWDFGDGTVSTETHPTHLYTVPGQFPVTLTVTTAEGCIDTLSLTQVDLVDINPTPVAAFIADRTEADICNSVINFTNQSQGAVAYYYHFDDGYNYSTEESPSQKFYTSGDHYMYMIATSDKGCTDTAFQKIYIEPFTFFIPNTFTPDGDEFNNALEAKMWLTPFDWEFRIYNRWGEMVFESFDYRAAWDGTYNGELVPSGMYNYTLKYRPCSMEDHILIQNGHVNVLR</sequence>
<evidence type="ECO:0000256" key="3">
    <source>
        <dbReference type="ARBA" id="ARBA00022737"/>
    </source>
</evidence>
<name>A0A8J6PFX8_9FLAO</name>
<proteinExistence type="predicted"/>